<reference evidence="3 4" key="1">
    <citation type="submission" date="2020-07" db="EMBL/GenBank/DDBJ databases">
        <title>The yeast mating-type switching endonuclease HO is a domesticated member of an unorthodox homing genetic element family.</title>
        <authorList>
            <person name="Coughlan A.Y."/>
            <person name="Lombardi L."/>
            <person name="Braun-Galleani S."/>
            <person name="Martos A.R."/>
            <person name="Galeote V."/>
            <person name="Bigey F."/>
            <person name="Dequin S."/>
            <person name="Byrne K.P."/>
            <person name="Wolfe K.H."/>
        </authorList>
    </citation>
    <scope>NUCLEOTIDE SEQUENCE [LARGE SCALE GENOMIC DNA]</scope>
    <source>
        <strain evidence="3 4">NRRL Y-6702</strain>
    </source>
</reference>
<organism evidence="3 4">
    <name type="scientific">Zygotorulaspora mrakii</name>
    <name type="common">Zygosaccharomyces mrakii</name>
    <dbReference type="NCBI Taxonomy" id="42260"/>
    <lineage>
        <taxon>Eukaryota</taxon>
        <taxon>Fungi</taxon>
        <taxon>Dikarya</taxon>
        <taxon>Ascomycota</taxon>
        <taxon>Saccharomycotina</taxon>
        <taxon>Saccharomycetes</taxon>
        <taxon>Saccharomycetales</taxon>
        <taxon>Saccharomycetaceae</taxon>
        <taxon>Zygotorulaspora</taxon>
    </lineage>
</organism>
<sequence>MYKKHIPEFNGDVSKISLPIVKFPPFKLRALLIEKDPVVWLHCLETYVIYLQYLMDQNNVEKLDDSTHNELCIFVKSYISEMAEEEGRLLSLGMNHEVSQQLFLLRVYIFLLIKKCGLLYLQLFNESLWDVIKFYVGKNPDTVRALVLGTLKPQINTQKAQLDRVSQIQYYLKHRVEQGKFTRVDLKAFEALLSQKSQQPNLLPREFLTTLWIETLESWWAKGKGKFSAIAQQLLIVSLLSASVGDICETIEQLGISNIETLSLYSLFGSILLNESFQREIPAIVPKLHFLQFTNYNDEMIEGANTEVHFEAISTLLELFPNLTKAQISRLLSKYDGNVQSATNAVLENPNFANEMSTGELNNVDEETPEESGPSDEDLELQDPNVNPRMNATKGASKRVPDELKNNIITRALNLLYEKDEDEYDDTYDEAEATTGSKGQPSYTNADVDDSTSASEHSVSRYDKIEGILWELLKQDSSLFAREKRGTKSRKDIRQRTGWSDEQIEGWARMLERSPQRARILEEKFMFKGNEKTGKTAYVKNRDNSQLAERGADNQKPAVTKYETPMAKKRQQARNEKHKSSKGNHNRKSGHDKKIYKASA</sequence>
<evidence type="ECO:0000256" key="1">
    <source>
        <dbReference type="SAM" id="MobiDB-lite"/>
    </source>
</evidence>
<dbReference type="Pfam" id="PF02845">
    <property type="entry name" value="CUE"/>
    <property type="match status" value="1"/>
</dbReference>
<dbReference type="KEGG" id="zmk:HG535_0B03010"/>
<dbReference type="InterPro" id="IPR003892">
    <property type="entry name" value="CUE"/>
</dbReference>
<gene>
    <name evidence="3" type="ORF">HG535_0B03010</name>
</gene>
<dbReference type="OrthoDB" id="5577209at2759"/>
<dbReference type="SUPFAM" id="SSF46934">
    <property type="entry name" value="UBA-like"/>
    <property type="match status" value="1"/>
</dbReference>
<dbReference type="Proteomes" id="UP000509704">
    <property type="component" value="Chromosome 2"/>
</dbReference>
<dbReference type="InterPro" id="IPR052586">
    <property type="entry name" value="ASCC2"/>
</dbReference>
<dbReference type="Gene3D" id="1.10.8.10">
    <property type="entry name" value="DNA helicase RuvA subunit, C-terminal domain"/>
    <property type="match status" value="1"/>
</dbReference>
<feature type="domain" description="CUE" evidence="2">
    <location>
        <begin position="308"/>
        <end position="351"/>
    </location>
</feature>
<dbReference type="AlphaFoldDB" id="A0A7H9B0F1"/>
<dbReference type="GeneID" id="59234923"/>
<feature type="compositionally biased region" description="Acidic residues" evidence="1">
    <location>
        <begin position="363"/>
        <end position="381"/>
    </location>
</feature>
<feature type="region of interest" description="Disordered" evidence="1">
    <location>
        <begin position="426"/>
        <end position="459"/>
    </location>
</feature>
<dbReference type="CDD" id="cd14373">
    <property type="entry name" value="CUE_Cue3p_like"/>
    <property type="match status" value="1"/>
</dbReference>
<dbReference type="RefSeq" id="XP_037142990.1">
    <property type="nucleotide sequence ID" value="XM_037287095.1"/>
</dbReference>
<dbReference type="PANTHER" id="PTHR21494:SF0">
    <property type="entry name" value="ACTIVATING SIGNAL COINTEGRATOR 1 COMPLEX SUBUNIT 2"/>
    <property type="match status" value="1"/>
</dbReference>
<feature type="compositionally biased region" description="Polar residues" evidence="1">
    <location>
        <begin position="436"/>
        <end position="457"/>
    </location>
</feature>
<evidence type="ECO:0000313" key="3">
    <source>
        <dbReference type="EMBL" id="QLG71262.1"/>
    </source>
</evidence>
<accession>A0A7H9B0F1</accession>
<dbReference type="InterPro" id="IPR009060">
    <property type="entry name" value="UBA-like_sf"/>
</dbReference>
<feature type="compositionally biased region" description="Basic residues" evidence="1">
    <location>
        <begin position="567"/>
        <end position="600"/>
    </location>
</feature>
<protein>
    <recommendedName>
        <fullName evidence="2">CUE domain-containing protein</fullName>
    </recommendedName>
</protein>
<keyword evidence="4" id="KW-1185">Reference proteome</keyword>
<evidence type="ECO:0000313" key="4">
    <source>
        <dbReference type="Proteomes" id="UP000509704"/>
    </source>
</evidence>
<evidence type="ECO:0000259" key="2">
    <source>
        <dbReference type="PROSITE" id="PS51140"/>
    </source>
</evidence>
<name>A0A7H9B0F1_ZYGMR</name>
<dbReference type="SMART" id="SM00546">
    <property type="entry name" value="CUE"/>
    <property type="match status" value="1"/>
</dbReference>
<proteinExistence type="predicted"/>
<dbReference type="InterPro" id="IPR041808">
    <property type="entry name" value="Cue3_CUE"/>
</dbReference>
<dbReference type="PANTHER" id="PTHR21494">
    <property type="entry name" value="ACTIVATING SIGNAL COINTEGRATOR 1 COMPLEX SUBUNIT 2 ASC-1 COMPLEX SUBUNIT P100"/>
    <property type="match status" value="1"/>
</dbReference>
<feature type="region of interest" description="Disordered" evidence="1">
    <location>
        <begin position="531"/>
        <end position="600"/>
    </location>
</feature>
<feature type="region of interest" description="Disordered" evidence="1">
    <location>
        <begin position="352"/>
        <end position="399"/>
    </location>
</feature>
<dbReference type="GO" id="GO:0043130">
    <property type="term" value="F:ubiquitin binding"/>
    <property type="evidence" value="ECO:0007669"/>
    <property type="project" value="InterPro"/>
</dbReference>
<dbReference type="EMBL" id="CP058605">
    <property type="protein sequence ID" value="QLG71262.1"/>
    <property type="molecule type" value="Genomic_DNA"/>
</dbReference>
<feature type="compositionally biased region" description="Polar residues" evidence="1">
    <location>
        <begin position="352"/>
        <end position="361"/>
    </location>
</feature>
<dbReference type="PROSITE" id="PS51140">
    <property type="entry name" value="CUE"/>
    <property type="match status" value="1"/>
</dbReference>